<keyword evidence="1" id="KW-0812">Transmembrane</keyword>
<reference evidence="2 3" key="1">
    <citation type="submission" date="2018-12" db="EMBL/GenBank/DDBJ databases">
        <authorList>
            <person name="Yu L."/>
        </authorList>
    </citation>
    <scope>NUCLEOTIDE SEQUENCE [LARGE SCALE GENOMIC DNA]</scope>
    <source>
        <strain evidence="2 3">HAW-EB5</strain>
    </source>
</reference>
<dbReference type="EMBL" id="RXNV01000001">
    <property type="protein sequence ID" value="RTR34432.1"/>
    <property type="molecule type" value="Genomic_DNA"/>
</dbReference>
<dbReference type="Gene3D" id="3.30.700.10">
    <property type="entry name" value="Glycoprotein, Type 4 Pilin"/>
    <property type="match status" value="1"/>
</dbReference>
<evidence type="ECO:0000313" key="2">
    <source>
        <dbReference type="EMBL" id="RTR34432.1"/>
    </source>
</evidence>
<evidence type="ECO:0000256" key="1">
    <source>
        <dbReference type="SAM" id="Phobius"/>
    </source>
</evidence>
<organism evidence="2 3">
    <name type="scientific">Shewanella atlantica</name>
    <dbReference type="NCBI Taxonomy" id="271099"/>
    <lineage>
        <taxon>Bacteria</taxon>
        <taxon>Pseudomonadati</taxon>
        <taxon>Pseudomonadota</taxon>
        <taxon>Gammaproteobacteria</taxon>
        <taxon>Alteromonadales</taxon>
        <taxon>Shewanellaceae</taxon>
        <taxon>Shewanella</taxon>
    </lineage>
</organism>
<dbReference type="PROSITE" id="PS00409">
    <property type="entry name" value="PROKAR_NTER_METHYL"/>
    <property type="match status" value="1"/>
</dbReference>
<feature type="transmembrane region" description="Helical" evidence="1">
    <location>
        <begin position="20"/>
        <end position="42"/>
    </location>
</feature>
<dbReference type="InterPro" id="IPR012902">
    <property type="entry name" value="N_methyl_site"/>
</dbReference>
<comment type="caution">
    <text evidence="2">The sequence shown here is derived from an EMBL/GenBank/DDBJ whole genome shotgun (WGS) entry which is preliminary data.</text>
</comment>
<accession>A0A3S0KN32</accession>
<dbReference type="Pfam" id="PF07963">
    <property type="entry name" value="N_methyl"/>
    <property type="match status" value="1"/>
</dbReference>
<evidence type="ECO:0000313" key="3">
    <source>
        <dbReference type="Proteomes" id="UP000282060"/>
    </source>
</evidence>
<dbReference type="OrthoDB" id="6264630at2"/>
<keyword evidence="3" id="KW-1185">Reference proteome</keyword>
<protein>
    <submittedName>
        <fullName evidence="2">Prepilin-type N-terminal cleavage/methylation domain-containing protein</fullName>
    </submittedName>
</protein>
<dbReference type="AlphaFoldDB" id="A0A3S0KN32"/>
<dbReference type="SUPFAM" id="SSF54523">
    <property type="entry name" value="Pili subunits"/>
    <property type="match status" value="1"/>
</dbReference>
<keyword evidence="1" id="KW-1133">Transmembrane helix</keyword>
<dbReference type="InterPro" id="IPR045584">
    <property type="entry name" value="Pilin-like"/>
</dbReference>
<dbReference type="Proteomes" id="UP000282060">
    <property type="component" value="Unassembled WGS sequence"/>
</dbReference>
<proteinExistence type="predicted"/>
<name>A0A3S0KN32_9GAMM</name>
<gene>
    <name evidence="2" type="ORF">EKG39_01785</name>
</gene>
<keyword evidence="1" id="KW-0472">Membrane</keyword>
<dbReference type="NCBIfam" id="TIGR02532">
    <property type="entry name" value="IV_pilin_GFxxxE"/>
    <property type="match status" value="1"/>
</dbReference>
<sequence>MSNVKYKIVSSNKLQQGFTLIELVIVIIILAILSVIAAPKFLSLSSEAQTSSLEGVAGSIASMNQIVHSKTQIDGIADKQDCDGTCNNHPNWDRQVGYFYVDVSGTRLYVSSGYPMPAGTSKLNTIVKDNFTTVMGLSDDDFVFGTGDNDSFAAVPKKFAHKLAEIQTGKFKCHVEYRSPVASYNYYVRAVTDDCETYTLT</sequence>